<evidence type="ECO:0000313" key="5">
    <source>
        <dbReference type="EMBL" id="OCF32249.1"/>
    </source>
</evidence>
<evidence type="ECO:0000256" key="1">
    <source>
        <dbReference type="ARBA" id="ARBA00006484"/>
    </source>
</evidence>
<dbReference type="PANTHER" id="PTHR42760">
    <property type="entry name" value="SHORT-CHAIN DEHYDROGENASES/REDUCTASES FAMILY MEMBER"/>
    <property type="match status" value="1"/>
</dbReference>
<accession>A0A1B9GMA0</accession>
<dbReference type="InterPro" id="IPR057326">
    <property type="entry name" value="KR_dom"/>
</dbReference>
<dbReference type="PRINTS" id="PR00081">
    <property type="entry name" value="GDHRDH"/>
</dbReference>
<dbReference type="AlphaFoldDB" id="A0A1B9GMA0"/>
<dbReference type="PRINTS" id="PR00080">
    <property type="entry name" value="SDRFAMILY"/>
</dbReference>
<evidence type="ECO:0000259" key="4">
    <source>
        <dbReference type="SMART" id="SM00822"/>
    </source>
</evidence>
<evidence type="ECO:0000256" key="3">
    <source>
        <dbReference type="RuleBase" id="RU000363"/>
    </source>
</evidence>
<reference evidence="6" key="2">
    <citation type="submission" date="2013-12" db="EMBL/GenBank/DDBJ databases">
        <title>Evolution of pathogenesis and genome organization in the Tremellales.</title>
        <authorList>
            <person name="Cuomo C."/>
            <person name="Litvintseva A."/>
            <person name="Heitman J."/>
            <person name="Chen Y."/>
            <person name="Sun S."/>
            <person name="Springer D."/>
            <person name="Dromer F."/>
            <person name="Young S."/>
            <person name="Zeng Q."/>
            <person name="Chapman S."/>
            <person name="Gujja S."/>
            <person name="Saif S."/>
            <person name="Birren B."/>
        </authorList>
    </citation>
    <scope>NUCLEOTIDE SEQUENCE [LARGE SCALE GENOMIC DNA]</scope>
    <source>
        <strain evidence="6">BCC8398</strain>
    </source>
</reference>
<dbReference type="EMBL" id="KI669510">
    <property type="protein sequence ID" value="OCF32249.1"/>
    <property type="molecule type" value="Genomic_DNA"/>
</dbReference>
<comment type="similarity">
    <text evidence="1 3">Belongs to the short-chain dehydrogenases/reductases (SDR) family.</text>
</comment>
<dbReference type="CDD" id="cd05233">
    <property type="entry name" value="SDR_c"/>
    <property type="match status" value="1"/>
</dbReference>
<proteinExistence type="inferred from homology"/>
<dbReference type="Pfam" id="PF00106">
    <property type="entry name" value="adh_short"/>
    <property type="match status" value="1"/>
</dbReference>
<dbReference type="Proteomes" id="UP000092666">
    <property type="component" value="Unassembled WGS sequence"/>
</dbReference>
<reference evidence="5 6" key="1">
    <citation type="submission" date="2013-07" db="EMBL/GenBank/DDBJ databases">
        <title>The Genome Sequence of Cryptococcus heveanensis BCC8398.</title>
        <authorList>
            <consortium name="The Broad Institute Genome Sequencing Platform"/>
            <person name="Cuomo C."/>
            <person name="Litvintseva A."/>
            <person name="Chen Y."/>
            <person name="Heitman J."/>
            <person name="Sun S."/>
            <person name="Springer D."/>
            <person name="Dromer F."/>
            <person name="Young S.K."/>
            <person name="Zeng Q."/>
            <person name="Gargeya S."/>
            <person name="Fitzgerald M."/>
            <person name="Abouelleil A."/>
            <person name="Alvarado L."/>
            <person name="Berlin A.M."/>
            <person name="Chapman S.B."/>
            <person name="Dewar J."/>
            <person name="Goldberg J."/>
            <person name="Griggs A."/>
            <person name="Gujja S."/>
            <person name="Hansen M."/>
            <person name="Howarth C."/>
            <person name="Imamovic A."/>
            <person name="Larimer J."/>
            <person name="McCowan C."/>
            <person name="Murphy C."/>
            <person name="Pearson M."/>
            <person name="Priest M."/>
            <person name="Roberts A."/>
            <person name="Saif S."/>
            <person name="Shea T."/>
            <person name="Sykes S."/>
            <person name="Wortman J."/>
            <person name="Nusbaum C."/>
            <person name="Birren B."/>
        </authorList>
    </citation>
    <scope>NUCLEOTIDE SEQUENCE [LARGE SCALE GENOMIC DNA]</scope>
    <source>
        <strain evidence="5 6">BCC8398</strain>
    </source>
</reference>
<feature type="domain" description="Ketoreductase" evidence="4">
    <location>
        <begin position="12"/>
        <end position="196"/>
    </location>
</feature>
<protein>
    <recommendedName>
        <fullName evidence="4">Ketoreductase domain-containing protein</fullName>
    </recommendedName>
</protein>
<keyword evidence="2" id="KW-0560">Oxidoreductase</keyword>
<dbReference type="InterPro" id="IPR036291">
    <property type="entry name" value="NAD(P)-bd_dom_sf"/>
</dbReference>
<dbReference type="SUPFAM" id="SSF51735">
    <property type="entry name" value="NAD(P)-binding Rossmann-fold domains"/>
    <property type="match status" value="1"/>
</dbReference>
<dbReference type="STRING" id="1296120.A0A1B9GMA0"/>
<dbReference type="SMART" id="SM00822">
    <property type="entry name" value="PKS_KR"/>
    <property type="match status" value="1"/>
</dbReference>
<dbReference type="InterPro" id="IPR002347">
    <property type="entry name" value="SDR_fam"/>
</dbReference>
<name>A0A1B9GMA0_9TREE</name>
<evidence type="ECO:0000313" key="6">
    <source>
        <dbReference type="Proteomes" id="UP000092666"/>
    </source>
</evidence>
<dbReference type="OrthoDB" id="1888931at2759"/>
<organism evidence="5 6">
    <name type="scientific">Kwoniella heveanensis BCC8398</name>
    <dbReference type="NCBI Taxonomy" id="1296120"/>
    <lineage>
        <taxon>Eukaryota</taxon>
        <taxon>Fungi</taxon>
        <taxon>Dikarya</taxon>
        <taxon>Basidiomycota</taxon>
        <taxon>Agaricomycotina</taxon>
        <taxon>Tremellomycetes</taxon>
        <taxon>Tremellales</taxon>
        <taxon>Cryptococcaceae</taxon>
        <taxon>Kwoniella</taxon>
    </lineage>
</organism>
<dbReference type="GO" id="GO:0016616">
    <property type="term" value="F:oxidoreductase activity, acting on the CH-OH group of donors, NAD or NADP as acceptor"/>
    <property type="evidence" value="ECO:0007669"/>
    <property type="project" value="UniProtKB-ARBA"/>
</dbReference>
<keyword evidence="6" id="KW-1185">Reference proteome</keyword>
<evidence type="ECO:0000256" key="2">
    <source>
        <dbReference type="ARBA" id="ARBA00023002"/>
    </source>
</evidence>
<dbReference type="Gene3D" id="3.40.50.720">
    <property type="entry name" value="NAD(P)-binding Rossmann-like Domain"/>
    <property type="match status" value="1"/>
</dbReference>
<dbReference type="PANTHER" id="PTHR42760:SF133">
    <property type="entry name" value="3-OXOACYL-[ACYL-CARRIER-PROTEIN] REDUCTASE"/>
    <property type="match status" value="1"/>
</dbReference>
<sequence length="203" mass="21405">MSNEDLRRLPGKIAIVTGGSSGIGRATVELFVRHGAKVVSIDLDDPAEPETPYPQGIVFVKGSVTDEHVWANAIDAAKSLGGVANILVQCAGLPGRERLLDTTMDSWNRVLNVNCTSIMYGMQVFIRALVEAKRPGSIVNVSSLAGVIAMGAGIAYEASKAACTHMSKTVAWEYAEDGIRANCVAPGLTITGLCLKQSATFDP</sequence>
<gene>
    <name evidence="5" type="ORF">I316_06164</name>
</gene>